<keyword evidence="4" id="KW-1185">Reference proteome</keyword>
<dbReference type="PROSITE" id="PS51360">
    <property type="entry name" value="PLUS3"/>
    <property type="match status" value="1"/>
</dbReference>
<dbReference type="Gene3D" id="3.30.40.10">
    <property type="entry name" value="Zinc/RING finger domain, C3HC4 (zinc finger)"/>
    <property type="match status" value="1"/>
</dbReference>
<dbReference type="InterPro" id="IPR013083">
    <property type="entry name" value="Znf_RING/FYVE/PHD"/>
</dbReference>
<feature type="compositionally biased region" description="Basic and acidic residues" evidence="1">
    <location>
        <begin position="616"/>
        <end position="628"/>
    </location>
</feature>
<dbReference type="InterPro" id="IPR004343">
    <property type="entry name" value="Plus-3_dom"/>
</dbReference>
<dbReference type="PANTHER" id="PTHR46851">
    <property type="entry name" value="OS01G0884500 PROTEIN"/>
    <property type="match status" value="1"/>
</dbReference>
<dbReference type="SUPFAM" id="SSF159042">
    <property type="entry name" value="Plus3-like"/>
    <property type="match status" value="1"/>
</dbReference>
<feature type="domain" description="Plus3" evidence="2">
    <location>
        <begin position="193"/>
        <end position="322"/>
    </location>
</feature>
<evidence type="ECO:0000313" key="3">
    <source>
        <dbReference type="EMBL" id="KAK1402421.1"/>
    </source>
</evidence>
<dbReference type="GO" id="GO:0003677">
    <property type="term" value="F:DNA binding"/>
    <property type="evidence" value="ECO:0007669"/>
    <property type="project" value="InterPro"/>
</dbReference>
<dbReference type="EMBL" id="JAUIZM010000001">
    <property type="protein sequence ID" value="KAK1402421.1"/>
    <property type="molecule type" value="Genomic_DNA"/>
</dbReference>
<name>A0AAD8NBD8_9APIA</name>
<reference evidence="3" key="1">
    <citation type="submission" date="2023-02" db="EMBL/GenBank/DDBJ databases">
        <title>Genome of toxic invasive species Heracleum sosnowskyi carries increased number of genes despite the absence of recent whole-genome duplications.</title>
        <authorList>
            <person name="Schelkunov M."/>
            <person name="Shtratnikova V."/>
            <person name="Makarenko M."/>
            <person name="Klepikova A."/>
            <person name="Omelchenko D."/>
            <person name="Novikova G."/>
            <person name="Obukhova E."/>
            <person name="Bogdanov V."/>
            <person name="Penin A."/>
            <person name="Logacheva M."/>
        </authorList>
    </citation>
    <scope>NUCLEOTIDE SEQUENCE</scope>
    <source>
        <strain evidence="3">Hsosn_3</strain>
        <tissue evidence="3">Leaf</tissue>
    </source>
</reference>
<gene>
    <name evidence="3" type="ORF">POM88_002026</name>
</gene>
<evidence type="ECO:0000313" key="4">
    <source>
        <dbReference type="Proteomes" id="UP001237642"/>
    </source>
</evidence>
<dbReference type="SMART" id="SM00719">
    <property type="entry name" value="Plus3"/>
    <property type="match status" value="1"/>
</dbReference>
<feature type="region of interest" description="Disordered" evidence="1">
    <location>
        <begin position="392"/>
        <end position="413"/>
    </location>
</feature>
<dbReference type="InterPro" id="IPR058668">
    <property type="entry name" value="NERD_dom"/>
</dbReference>
<dbReference type="Pfam" id="PF25980">
    <property type="entry name" value="NERD_plant"/>
    <property type="match status" value="1"/>
</dbReference>
<dbReference type="Gene3D" id="3.90.70.200">
    <property type="entry name" value="Plus-3 domain"/>
    <property type="match status" value="1"/>
</dbReference>
<evidence type="ECO:0000256" key="1">
    <source>
        <dbReference type="SAM" id="MobiDB-lite"/>
    </source>
</evidence>
<organism evidence="3 4">
    <name type="scientific">Heracleum sosnowskyi</name>
    <dbReference type="NCBI Taxonomy" id="360622"/>
    <lineage>
        <taxon>Eukaryota</taxon>
        <taxon>Viridiplantae</taxon>
        <taxon>Streptophyta</taxon>
        <taxon>Embryophyta</taxon>
        <taxon>Tracheophyta</taxon>
        <taxon>Spermatophyta</taxon>
        <taxon>Magnoliopsida</taxon>
        <taxon>eudicotyledons</taxon>
        <taxon>Gunneridae</taxon>
        <taxon>Pentapetalae</taxon>
        <taxon>asterids</taxon>
        <taxon>campanulids</taxon>
        <taxon>Apiales</taxon>
        <taxon>Apiaceae</taxon>
        <taxon>Apioideae</taxon>
        <taxon>apioid superclade</taxon>
        <taxon>Tordylieae</taxon>
        <taxon>Tordyliinae</taxon>
        <taxon>Heracleum</taxon>
    </lineage>
</organism>
<dbReference type="AlphaFoldDB" id="A0AAD8NBD8"/>
<feature type="region of interest" description="Disordered" evidence="1">
    <location>
        <begin position="609"/>
        <end position="628"/>
    </location>
</feature>
<dbReference type="Proteomes" id="UP001237642">
    <property type="component" value="Unassembled WGS sequence"/>
</dbReference>
<feature type="region of interest" description="Disordered" evidence="1">
    <location>
        <begin position="500"/>
        <end position="522"/>
    </location>
</feature>
<accession>A0AAD8NBD8</accession>
<protein>
    <recommendedName>
        <fullName evidence="2">Plus3 domain-containing protein</fullName>
    </recommendedName>
</protein>
<evidence type="ECO:0000259" key="2">
    <source>
        <dbReference type="PROSITE" id="PS51360"/>
    </source>
</evidence>
<reference evidence="3" key="2">
    <citation type="submission" date="2023-05" db="EMBL/GenBank/DDBJ databases">
        <authorList>
            <person name="Schelkunov M.I."/>
        </authorList>
    </citation>
    <scope>NUCLEOTIDE SEQUENCE</scope>
    <source>
        <strain evidence="3">Hsosn_3</strain>
        <tissue evidence="3">Leaf</tissue>
    </source>
</reference>
<feature type="compositionally biased region" description="Low complexity" evidence="1">
    <location>
        <begin position="392"/>
        <end position="403"/>
    </location>
</feature>
<dbReference type="InterPro" id="IPR036128">
    <property type="entry name" value="Plus3-like_sf"/>
</dbReference>
<proteinExistence type="predicted"/>
<dbReference type="PANTHER" id="PTHR46851:SF11">
    <property type="entry name" value="GYF DOMAIN-CONTAINING PROTEIN"/>
    <property type="match status" value="1"/>
</dbReference>
<comment type="caution">
    <text evidence="3">The sequence shown here is derived from an EMBL/GenBank/DDBJ whole genome shotgun (WGS) entry which is preliminary data.</text>
</comment>
<dbReference type="InterPro" id="IPR045894">
    <property type="entry name" value="At5g08430-like"/>
</dbReference>
<sequence>MINTRSKGQRGEKRKEKCVTKEEWCCLCYVGGNLLFCDQEDCLKACHPKCMAEDDSFVNSINSWTCDAHSCFICHKGQDFNCVGCTKAFCRRCIGEAEFVKIKGSKGICSVCLMLALEEKKDAGFDMQLMEHFSSAWNIISERESLTLKDLHYAKFKMTKDEKDELVKPERYETFPKKFKKKTGSIPRIQYALIDPNNMTLVYLRMGLVKKILNGPRTLFDDKVIGSFVKVKAARNDRFAQNIFKLLQVTGTTWTCNGEDDSVVLLHVSGMENTISIDLLAHCKITEEECKDLKIRIQRGLLKQPTVDELEHKARILHEDITNHWIAIELQRLQNRFDLACEKGWRGEMIEFGKKIDLLLKSDEQAKLLNAVPRVVAAAEGELELLSKSSLKTPVTGRSSSGDRSVRGHNSSSRQGYGIWTFTEGKKKLEDKGQPSIPLDDQDLKWNVITPEGVVSGPYPLDGLKGIVEVLPFYSQYLMVWKGADRNAAIKIQDAIDQENRENTVTEGEKQEEDNCRTSVPSDDRDLKWNIITPQGEVSGPYPLDGLKCIVEVLPFYSKYLMVWKGANRNAAIKIQDAIDQENRENNVTEGGHIVQDLSASFERTGSVTIIPGDDEAVKQEKPEGTVA</sequence>